<dbReference type="EMBL" id="CP045702">
    <property type="protein sequence ID" value="QNE74451.1"/>
    <property type="molecule type" value="Genomic_DNA"/>
</dbReference>
<evidence type="ECO:0000313" key="4">
    <source>
        <dbReference type="Proteomes" id="UP000515307"/>
    </source>
</evidence>
<sequence>MLDCDLCQAINPDIGNCTLQRHLHAGQQRIVATSEYAAAVPTIGAFVPGYLLVVPTTHVLSLGQLNDDELAGVEDLAHDLADQLHQVYRRPILTFEYGLNLPSGRRICHGHLHMLPSTADLGEWLTARAPGYEIANYAQVPRSPDTSYITVRDQTGTLTCHPVPNDAFPRIRLREVVARLDPQIEDAAWDWQAHPFPELMRATVDDLTAVTPTARRAPASRAGAPR</sequence>
<dbReference type="SUPFAM" id="SSF54197">
    <property type="entry name" value="HIT-like"/>
    <property type="match status" value="1"/>
</dbReference>
<proteinExistence type="predicted"/>
<dbReference type="KEGG" id="sfiy:F0344_07370"/>
<evidence type="ECO:0000259" key="2">
    <source>
        <dbReference type="PROSITE" id="PS51084"/>
    </source>
</evidence>
<name>A0A7G7BGI6_9ACTN</name>
<organism evidence="3 4">
    <name type="scientific">Streptomyces finlayi</name>
    <dbReference type="NCBI Taxonomy" id="67296"/>
    <lineage>
        <taxon>Bacteria</taxon>
        <taxon>Bacillati</taxon>
        <taxon>Actinomycetota</taxon>
        <taxon>Actinomycetes</taxon>
        <taxon>Kitasatosporales</taxon>
        <taxon>Streptomycetaceae</taxon>
        <taxon>Streptomyces</taxon>
    </lineage>
</organism>
<dbReference type="Pfam" id="PF01230">
    <property type="entry name" value="HIT"/>
    <property type="match status" value="1"/>
</dbReference>
<evidence type="ECO:0000256" key="1">
    <source>
        <dbReference type="PROSITE-ProRule" id="PRU00464"/>
    </source>
</evidence>
<protein>
    <submittedName>
        <fullName evidence="3">HIT domain-containing protein</fullName>
    </submittedName>
</protein>
<dbReference type="PROSITE" id="PS51084">
    <property type="entry name" value="HIT_2"/>
    <property type="match status" value="1"/>
</dbReference>
<dbReference type="InterPro" id="IPR011146">
    <property type="entry name" value="HIT-like"/>
</dbReference>
<accession>A0A7G7BGI6</accession>
<gene>
    <name evidence="3" type="ORF">F0344_07370</name>
</gene>
<dbReference type="InterPro" id="IPR036265">
    <property type="entry name" value="HIT-like_sf"/>
</dbReference>
<keyword evidence="4" id="KW-1185">Reference proteome</keyword>
<reference evidence="4" key="1">
    <citation type="submission" date="2019-10" db="EMBL/GenBank/DDBJ databases">
        <title>Antimicrobial potential of Antarctic Bacteria.</title>
        <authorList>
            <person name="Benaud N."/>
            <person name="Edwards R.J."/>
            <person name="Ferrari B.C."/>
        </authorList>
    </citation>
    <scope>NUCLEOTIDE SEQUENCE [LARGE SCALE GENOMIC DNA]</scope>
    <source>
        <strain evidence="4">NBSH44</strain>
    </source>
</reference>
<dbReference type="Gene3D" id="3.30.428.10">
    <property type="entry name" value="HIT-like"/>
    <property type="match status" value="1"/>
</dbReference>
<dbReference type="RefSeq" id="WP_185298008.1">
    <property type="nucleotide sequence ID" value="NZ_CP045702.1"/>
</dbReference>
<evidence type="ECO:0000313" key="3">
    <source>
        <dbReference type="EMBL" id="QNE74451.1"/>
    </source>
</evidence>
<dbReference type="AlphaFoldDB" id="A0A7G7BGI6"/>
<feature type="short sequence motif" description="Histidine triad motif" evidence="1">
    <location>
        <begin position="109"/>
        <end position="113"/>
    </location>
</feature>
<feature type="domain" description="HIT" evidence="2">
    <location>
        <begin position="18"/>
        <end position="124"/>
    </location>
</feature>
<dbReference type="Proteomes" id="UP000515307">
    <property type="component" value="Chromosome"/>
</dbReference>
<dbReference type="GO" id="GO:0003824">
    <property type="term" value="F:catalytic activity"/>
    <property type="evidence" value="ECO:0007669"/>
    <property type="project" value="InterPro"/>
</dbReference>